<reference evidence="1 2" key="1">
    <citation type="submission" date="2017-08" db="EMBL/GenBank/DDBJ databases">
        <authorList>
            <person name="de Groot N.N."/>
        </authorList>
    </citation>
    <scope>NUCLEOTIDE SEQUENCE [LARGE SCALE GENOMIC DNA]</scope>
    <source>
        <strain evidence="1 2">USBA 352</strain>
    </source>
</reference>
<keyword evidence="2" id="KW-1185">Reference proteome</keyword>
<evidence type="ECO:0000313" key="1">
    <source>
        <dbReference type="EMBL" id="SOC25447.1"/>
    </source>
</evidence>
<dbReference type="STRING" id="538381.GCA_001696535_00467"/>
<dbReference type="AlphaFoldDB" id="A0A285TQJ7"/>
<name>A0A285TQJ7_9HYPH</name>
<organism evidence="1 2">
    <name type="scientific">Stappia indica</name>
    <dbReference type="NCBI Taxonomy" id="538381"/>
    <lineage>
        <taxon>Bacteria</taxon>
        <taxon>Pseudomonadati</taxon>
        <taxon>Pseudomonadota</taxon>
        <taxon>Alphaproteobacteria</taxon>
        <taxon>Hyphomicrobiales</taxon>
        <taxon>Stappiaceae</taxon>
        <taxon>Stappia</taxon>
    </lineage>
</organism>
<gene>
    <name evidence="1" type="ORF">SAMN05421512_11477</name>
</gene>
<dbReference type="Proteomes" id="UP000219331">
    <property type="component" value="Unassembled WGS sequence"/>
</dbReference>
<dbReference type="RefSeq" id="WP_067215551.1">
    <property type="nucleotide sequence ID" value="NZ_JAJGNR010000008.1"/>
</dbReference>
<dbReference type="EMBL" id="OBML01000014">
    <property type="protein sequence ID" value="SOC25447.1"/>
    <property type="molecule type" value="Genomic_DNA"/>
</dbReference>
<sequence>MQTTFSTRSPRARGALIRQLVAASLFGALMLAPVAGFVFATDFGARSHETLAFNAHSVCRSGEIGCNVNSPAQSSTFSNR</sequence>
<protein>
    <submittedName>
        <fullName evidence="1">Uncharacterized protein</fullName>
    </submittedName>
</protein>
<evidence type="ECO:0000313" key="2">
    <source>
        <dbReference type="Proteomes" id="UP000219331"/>
    </source>
</evidence>
<accession>A0A285TQJ7</accession>
<proteinExistence type="predicted"/>